<name>A0A0F9QYW5_9ZZZZ</name>
<organism evidence="1">
    <name type="scientific">marine sediment metagenome</name>
    <dbReference type="NCBI Taxonomy" id="412755"/>
    <lineage>
        <taxon>unclassified sequences</taxon>
        <taxon>metagenomes</taxon>
        <taxon>ecological metagenomes</taxon>
    </lineage>
</organism>
<evidence type="ECO:0000313" key="1">
    <source>
        <dbReference type="EMBL" id="KKN18276.1"/>
    </source>
</evidence>
<dbReference type="AlphaFoldDB" id="A0A0F9QYW5"/>
<proteinExistence type="predicted"/>
<evidence type="ECO:0008006" key="2">
    <source>
        <dbReference type="Google" id="ProtNLM"/>
    </source>
</evidence>
<accession>A0A0F9QYW5</accession>
<dbReference type="EMBL" id="LAZR01003443">
    <property type="protein sequence ID" value="KKN18276.1"/>
    <property type="molecule type" value="Genomic_DNA"/>
</dbReference>
<protein>
    <recommendedName>
        <fullName evidence="2">N-acetyltransferase domain-containing protein</fullName>
    </recommendedName>
</protein>
<reference evidence="1" key="1">
    <citation type="journal article" date="2015" name="Nature">
        <title>Complex archaea that bridge the gap between prokaryotes and eukaryotes.</title>
        <authorList>
            <person name="Spang A."/>
            <person name="Saw J.H."/>
            <person name="Jorgensen S.L."/>
            <person name="Zaremba-Niedzwiedzka K."/>
            <person name="Martijn J."/>
            <person name="Lind A.E."/>
            <person name="van Eijk R."/>
            <person name="Schleper C."/>
            <person name="Guy L."/>
            <person name="Ettema T.J."/>
        </authorList>
    </citation>
    <scope>NUCLEOTIDE SEQUENCE</scope>
</reference>
<gene>
    <name evidence="1" type="ORF">LCGC14_0957380</name>
</gene>
<comment type="caution">
    <text evidence="1">The sequence shown here is derived from an EMBL/GenBank/DDBJ whole genome shotgun (WGS) entry which is preliminary data.</text>
</comment>
<sequence>MGQIIQKIERKEYKSVSVRCVTNLHEIENALDATLYLPTEELKSRIIKRHLEYLKSKFSIPNYKIKVFVAYSAGRPCGYIVSDLNPEYKSYGRKCGTFGWLKANSFETCRELIKQCESFVKVNKIRKIRGPINFPKNEMGFGLQTEGIDEQFLYGVSQPSPNSSLFNYLQDLNYEVESEYTCFRVDKVSWKKGNELDKNLKLRCLPEEELRGRLEEIVDLAKDSFSAILPDTSGGGKKNIENLIELATSLPKSNFGFQEEPDLYAHYKHIPEFIEAWKEGDLENMVTMFPMVFERSTNKLIGMLIGVLDYYQYWNGDYVSRVNVHTAMVRRGYNGKGVFSSLNNFGQATNRSMRGTTYFEGTAVWTKNSRGVNNEGAVSSIFPHCTSIRKHVVFEKRVK</sequence>